<dbReference type="STRING" id="765177.Desmu_0267"/>
<evidence type="ECO:0000313" key="1">
    <source>
        <dbReference type="EMBL" id="ADV64586.1"/>
    </source>
</evidence>
<organism evidence="1 2">
    <name type="scientific">Desulfurococcus mucosus (strain ATCC 35584 / DSM 2162 / JCM 9187 / O7/1)</name>
    <dbReference type="NCBI Taxonomy" id="765177"/>
    <lineage>
        <taxon>Archaea</taxon>
        <taxon>Thermoproteota</taxon>
        <taxon>Thermoprotei</taxon>
        <taxon>Desulfurococcales</taxon>
        <taxon>Desulfurococcaceae</taxon>
        <taxon>Desulfurococcus</taxon>
    </lineage>
</organism>
<evidence type="ECO:0000313" key="2">
    <source>
        <dbReference type="Proteomes" id="UP000001068"/>
    </source>
</evidence>
<name>E8R7W0_DESM0</name>
<dbReference type="EMBL" id="CP002363">
    <property type="protein sequence ID" value="ADV64586.1"/>
    <property type="molecule type" value="Genomic_DNA"/>
</dbReference>
<dbReference type="KEGG" id="dmu:Desmu_0267"/>
<proteinExistence type="predicted"/>
<dbReference type="RefSeq" id="WP_013561808.1">
    <property type="nucleotide sequence ID" value="NC_014961.1"/>
</dbReference>
<dbReference type="Proteomes" id="UP000001068">
    <property type="component" value="Chromosome"/>
</dbReference>
<dbReference type="OrthoDB" id="17596at2157"/>
<protein>
    <submittedName>
        <fullName evidence="1">Uncharacterized protein</fullName>
    </submittedName>
</protein>
<sequence length="76" mass="8734">MPTGKCGVNGCGRDAARKVSYLDAKVLEEHGLLLHPVDAAPPRRPGHVYLCEEHYKLWRKLTKRERLLRDLSRKVE</sequence>
<gene>
    <name evidence="1" type="ordered locus">Desmu_0267</name>
</gene>
<dbReference type="HOGENOM" id="CLU_2629885_0_0_2"/>
<keyword evidence="2" id="KW-1185">Reference proteome</keyword>
<reference evidence="2" key="1">
    <citation type="submission" date="2010-11" db="EMBL/GenBank/DDBJ databases">
        <title>The complete genome of Desulfurococcus mucosus DSM 2162.</title>
        <authorList>
            <consortium name="US DOE Joint Genome Institute (JGI-PGF)"/>
            <person name="Lucas S."/>
            <person name="Copeland A."/>
            <person name="Lapidus A."/>
            <person name="Bruce D."/>
            <person name="Goodwin L."/>
            <person name="Pitluck S."/>
            <person name="Kyrpides N."/>
            <person name="Mavromatis K."/>
            <person name="Pagani I."/>
            <person name="Ivanova N."/>
            <person name="Ovchinnikova G."/>
            <person name="Chertkov O."/>
            <person name="Held B."/>
            <person name="Brettin T."/>
            <person name="Detter J.C."/>
            <person name="Tapia R."/>
            <person name="Han C."/>
            <person name="Land M."/>
            <person name="Hauser L."/>
            <person name="Markowitz V."/>
            <person name="Cheng J.-F."/>
            <person name="Hugenholtz P."/>
            <person name="Woyke T."/>
            <person name="Wu D."/>
            <person name="Wirth R."/>
            <person name="Bilek Y."/>
            <person name="Hader T."/>
            <person name="Klenk H.-P."/>
            <person name="Eisen J.A."/>
        </authorList>
    </citation>
    <scope>NUCLEOTIDE SEQUENCE [LARGE SCALE GENOMIC DNA]</scope>
    <source>
        <strain evidence="2">ATCC 35584 / DSM 2162 / JCM 9187 / O7/1</strain>
    </source>
</reference>
<accession>E8R7W0</accession>
<dbReference type="AlphaFoldDB" id="E8R7W0"/>
<dbReference type="GeneID" id="10152959"/>
<dbReference type="eggNOG" id="arCOG05330">
    <property type="taxonomic scope" value="Archaea"/>
</dbReference>
<reference evidence="1 2" key="2">
    <citation type="journal article" date="2011" name="Stand. Genomic Sci.">
        <title>Complete genome sequence of Desulfurococcus mucosus type strain (O7/1).</title>
        <authorList>
            <person name="Wirth R."/>
            <person name="Chertkov O."/>
            <person name="Held B."/>
            <person name="Lapidus A."/>
            <person name="Nolan M."/>
            <person name="Lucas S."/>
            <person name="Hammon N."/>
            <person name="Deshpande S."/>
            <person name="Cheng J.F."/>
            <person name="Tapia R."/>
            <person name="Han C."/>
            <person name="Goodwin L."/>
            <person name="Pitluck S."/>
            <person name="Liolios K."/>
            <person name="Ioanna P."/>
            <person name="Ivanova N."/>
            <person name="Mavromatis K."/>
            <person name="Mikhailova N."/>
            <person name="Pati A."/>
            <person name="Chen A."/>
            <person name="Palaniappan K."/>
            <person name="Land M."/>
            <person name="Hauser L."/>
            <person name="Chang Y.J."/>
            <person name="Jeffries C.D."/>
            <person name="Bilek Y."/>
            <person name="Hader T."/>
            <person name="Rohde M."/>
            <person name="Spring S."/>
            <person name="Sikorski J."/>
            <person name="Goker M."/>
            <person name="Woyke T."/>
            <person name="Bristow J."/>
            <person name="Eisen J.A."/>
            <person name="Markowitz V."/>
            <person name="Hugenholtz P."/>
            <person name="Kyrpides N.C."/>
            <person name="Klenk H.P."/>
        </authorList>
    </citation>
    <scope>NUCLEOTIDE SEQUENCE [LARGE SCALE GENOMIC DNA]</scope>
    <source>
        <strain evidence="2">ATCC 35584 / DSM 2162 / JCM 9187 / O7/1</strain>
    </source>
</reference>